<dbReference type="InterPro" id="IPR015424">
    <property type="entry name" value="PyrdxlP-dep_Trfase"/>
</dbReference>
<dbReference type="InterPro" id="IPR049704">
    <property type="entry name" value="Aminotrans_3_PPA_site"/>
</dbReference>
<dbReference type="EMBL" id="REFZ01000002">
    <property type="protein sequence ID" value="RQH02451.1"/>
    <property type="molecule type" value="Genomic_DNA"/>
</dbReference>
<evidence type="ECO:0000256" key="1">
    <source>
        <dbReference type="ARBA" id="ARBA00001933"/>
    </source>
</evidence>
<evidence type="ECO:0000313" key="7">
    <source>
        <dbReference type="Proteomes" id="UP000281431"/>
    </source>
</evidence>
<dbReference type="InterPro" id="IPR005814">
    <property type="entry name" value="Aminotrans_3"/>
</dbReference>
<reference evidence="6 7" key="1">
    <citation type="submission" date="2018-10" db="EMBL/GenBank/DDBJ databases">
        <title>Natrarchaeobius chitinivorans gen. nov., sp. nov., and Natrarchaeobius haloalkaliphilus sp. nov., alkaliphilic, chitin-utilizing haloarchaea from hypersaline alkaline lakes.</title>
        <authorList>
            <person name="Sorokin D.Y."/>
            <person name="Elcheninov A.G."/>
            <person name="Kostrikina N.A."/>
            <person name="Bale N.J."/>
            <person name="Sinninghe Damste J.S."/>
            <person name="Khijniak T.V."/>
            <person name="Kublanov I.V."/>
            <person name="Toshchakov S.V."/>
        </authorList>
    </citation>
    <scope>NUCLEOTIDE SEQUENCE [LARGE SCALE GENOMIC DNA]</scope>
    <source>
        <strain evidence="6 7">AArcht7</strain>
    </source>
</reference>
<dbReference type="InterPro" id="IPR015421">
    <property type="entry name" value="PyrdxlP-dep_Trfase_major"/>
</dbReference>
<dbReference type="GO" id="GO:0008483">
    <property type="term" value="F:transaminase activity"/>
    <property type="evidence" value="ECO:0007669"/>
    <property type="project" value="UniProtKB-KW"/>
</dbReference>
<organism evidence="6 7">
    <name type="scientific">Natrarchaeobius chitinivorans</name>
    <dbReference type="NCBI Taxonomy" id="1679083"/>
    <lineage>
        <taxon>Archaea</taxon>
        <taxon>Methanobacteriati</taxon>
        <taxon>Methanobacteriota</taxon>
        <taxon>Stenosarchaea group</taxon>
        <taxon>Halobacteria</taxon>
        <taxon>Halobacteriales</taxon>
        <taxon>Natrialbaceae</taxon>
        <taxon>Natrarchaeobius</taxon>
    </lineage>
</organism>
<dbReference type="CDD" id="cd00610">
    <property type="entry name" value="OAT_like"/>
    <property type="match status" value="1"/>
</dbReference>
<keyword evidence="2 6" id="KW-0032">Aminotransferase</keyword>
<dbReference type="InterPro" id="IPR015422">
    <property type="entry name" value="PyrdxlP-dep_Trfase_small"/>
</dbReference>
<keyword evidence="4 5" id="KW-0663">Pyridoxal phosphate</keyword>
<comment type="cofactor">
    <cofactor evidence="1">
        <name>pyridoxal 5'-phosphate</name>
        <dbReference type="ChEBI" id="CHEBI:597326"/>
    </cofactor>
</comment>
<dbReference type="Proteomes" id="UP000281431">
    <property type="component" value="Unassembled WGS sequence"/>
</dbReference>
<dbReference type="SUPFAM" id="SSF53383">
    <property type="entry name" value="PLP-dependent transferases"/>
    <property type="match status" value="1"/>
</dbReference>
<sequence length="511" mass="55763">MPILRWYGCKCRIRMNSRSGTRSGASRNRGYTEETALSAGIVGWWDGTAHWFCILRIPISPTSARFAIDDRAARSAGGIRFISRLAERSVMVETDESLMPAVSRFVGDETPTIVEGTDAVLVDEDGNEYVDFFGQHATMSHGYSHPKIVDAVVDQFETLNFSAYDFPTEPSRKFARRLAEFTPGELERAYFVNSGSEAVEVALSLARKKTGNHEFLALGEAFHGRTLGARSLVGWHGYRKNFGPFVPDVTHVPSHNCDDFPGDVDPEDGSEYAELIEYALKYQAGDVAAFIAEPMMGTAGNIPAPEGYFERVREICDDHDILFIADEVITGFGRTGERFGIEHYGVEPDIMTTAKSLGGGMPIGATIATADVADAFESMDYFSTFGGNPVATAAGLASVEVIEEEGLVDAAREKGEYFVDRLHSIQADYPEIGAVRGKGLFIGVDLVDSAGAPLPKERSMEIRRQALDRGVILPAGQGWRGNTIRISPPLTISTDQIDLGIDVLCECLDEI</sequence>
<dbReference type="PANTHER" id="PTHR11986:SF79">
    <property type="entry name" value="ACETYLORNITHINE AMINOTRANSFERASE, MITOCHONDRIAL"/>
    <property type="match status" value="1"/>
</dbReference>
<proteinExistence type="inferred from homology"/>
<protein>
    <submittedName>
        <fullName evidence="6">Aspartate aminotransferase family protein</fullName>
    </submittedName>
</protein>
<dbReference type="AlphaFoldDB" id="A0A3N6MWS2"/>
<dbReference type="Gene3D" id="3.40.640.10">
    <property type="entry name" value="Type I PLP-dependent aspartate aminotransferase-like (Major domain)"/>
    <property type="match status" value="1"/>
</dbReference>
<accession>A0A3N6MWS2</accession>
<dbReference type="GO" id="GO:0042802">
    <property type="term" value="F:identical protein binding"/>
    <property type="evidence" value="ECO:0007669"/>
    <property type="project" value="TreeGrafter"/>
</dbReference>
<dbReference type="GO" id="GO:0030170">
    <property type="term" value="F:pyridoxal phosphate binding"/>
    <property type="evidence" value="ECO:0007669"/>
    <property type="project" value="InterPro"/>
</dbReference>
<evidence type="ECO:0000256" key="5">
    <source>
        <dbReference type="RuleBase" id="RU003560"/>
    </source>
</evidence>
<dbReference type="FunFam" id="3.40.640.10:FF:000004">
    <property type="entry name" value="Acetylornithine aminotransferase"/>
    <property type="match status" value="1"/>
</dbReference>
<dbReference type="PANTHER" id="PTHR11986">
    <property type="entry name" value="AMINOTRANSFERASE CLASS III"/>
    <property type="match status" value="1"/>
</dbReference>
<comment type="caution">
    <text evidence="6">The sequence shown here is derived from an EMBL/GenBank/DDBJ whole genome shotgun (WGS) entry which is preliminary data.</text>
</comment>
<dbReference type="PROSITE" id="PS00600">
    <property type="entry name" value="AA_TRANSFER_CLASS_3"/>
    <property type="match status" value="1"/>
</dbReference>
<keyword evidence="3 6" id="KW-0808">Transferase</keyword>
<dbReference type="Pfam" id="PF00202">
    <property type="entry name" value="Aminotran_3"/>
    <property type="match status" value="1"/>
</dbReference>
<evidence type="ECO:0000256" key="4">
    <source>
        <dbReference type="ARBA" id="ARBA00022898"/>
    </source>
</evidence>
<gene>
    <name evidence="6" type="ORF">EA472_03885</name>
</gene>
<evidence type="ECO:0000256" key="3">
    <source>
        <dbReference type="ARBA" id="ARBA00022679"/>
    </source>
</evidence>
<dbReference type="Gene3D" id="3.90.1150.10">
    <property type="entry name" value="Aspartate Aminotransferase, domain 1"/>
    <property type="match status" value="1"/>
</dbReference>
<dbReference type="InterPro" id="IPR050103">
    <property type="entry name" value="Class-III_PLP-dep_AT"/>
</dbReference>
<evidence type="ECO:0000313" key="6">
    <source>
        <dbReference type="EMBL" id="RQH02451.1"/>
    </source>
</evidence>
<evidence type="ECO:0000256" key="2">
    <source>
        <dbReference type="ARBA" id="ARBA00022576"/>
    </source>
</evidence>
<name>A0A3N6MWS2_NATCH</name>
<comment type="similarity">
    <text evidence="5">Belongs to the class-III pyridoxal-phosphate-dependent aminotransferase family.</text>
</comment>
<keyword evidence="7" id="KW-1185">Reference proteome</keyword>